<sequence length="78" mass="9459">MYTLTFIMARSLLKPTTTLALIERTMSKLSSFEHMAITCMMYDSRIEEKEYRKLTKAERRKRRRATPKYRNLHATRER</sequence>
<dbReference type="AlphaFoldDB" id="A0A0C2HAY9"/>
<protein>
    <submittedName>
        <fullName evidence="2">Uncharacterized protein</fullName>
    </submittedName>
</protein>
<keyword evidence="3" id="KW-1185">Reference proteome</keyword>
<evidence type="ECO:0000313" key="3">
    <source>
        <dbReference type="Proteomes" id="UP000054047"/>
    </source>
</evidence>
<feature type="compositionally biased region" description="Basic residues" evidence="1">
    <location>
        <begin position="58"/>
        <end position="78"/>
    </location>
</feature>
<reference evidence="2 3" key="1">
    <citation type="submission" date="2013-12" db="EMBL/GenBank/DDBJ databases">
        <title>Draft genome of the parsitic nematode Ancylostoma duodenale.</title>
        <authorList>
            <person name="Mitreva M."/>
        </authorList>
    </citation>
    <scope>NUCLEOTIDE SEQUENCE [LARGE SCALE GENOMIC DNA]</scope>
    <source>
        <strain evidence="2 3">Zhejiang</strain>
    </source>
</reference>
<dbReference type="OrthoDB" id="10067827at2759"/>
<dbReference type="EMBL" id="KN726285">
    <property type="protein sequence ID" value="KIH68819.1"/>
    <property type="molecule type" value="Genomic_DNA"/>
</dbReference>
<evidence type="ECO:0000313" key="2">
    <source>
        <dbReference type="EMBL" id="KIH68819.1"/>
    </source>
</evidence>
<accession>A0A0C2HAY9</accession>
<feature type="region of interest" description="Disordered" evidence="1">
    <location>
        <begin position="55"/>
        <end position="78"/>
    </location>
</feature>
<name>A0A0C2HAY9_9BILA</name>
<gene>
    <name evidence="2" type="ORF">ANCDUO_00842</name>
</gene>
<evidence type="ECO:0000256" key="1">
    <source>
        <dbReference type="SAM" id="MobiDB-lite"/>
    </source>
</evidence>
<dbReference type="Proteomes" id="UP000054047">
    <property type="component" value="Unassembled WGS sequence"/>
</dbReference>
<proteinExistence type="predicted"/>
<organism evidence="2 3">
    <name type="scientific">Ancylostoma duodenale</name>
    <dbReference type="NCBI Taxonomy" id="51022"/>
    <lineage>
        <taxon>Eukaryota</taxon>
        <taxon>Metazoa</taxon>
        <taxon>Ecdysozoa</taxon>
        <taxon>Nematoda</taxon>
        <taxon>Chromadorea</taxon>
        <taxon>Rhabditida</taxon>
        <taxon>Rhabditina</taxon>
        <taxon>Rhabditomorpha</taxon>
        <taxon>Strongyloidea</taxon>
        <taxon>Ancylostomatidae</taxon>
        <taxon>Ancylostomatinae</taxon>
        <taxon>Ancylostoma</taxon>
    </lineage>
</organism>